<dbReference type="Gene3D" id="3.30.420.40">
    <property type="match status" value="2"/>
</dbReference>
<proteinExistence type="predicted"/>
<feature type="region of interest" description="Disordered" evidence="3">
    <location>
        <begin position="214"/>
        <end position="281"/>
    </location>
</feature>
<organism evidence="4 5">
    <name type="scientific">Sphagnum jensenii</name>
    <dbReference type="NCBI Taxonomy" id="128206"/>
    <lineage>
        <taxon>Eukaryota</taxon>
        <taxon>Viridiplantae</taxon>
        <taxon>Streptophyta</taxon>
        <taxon>Embryophyta</taxon>
        <taxon>Bryophyta</taxon>
        <taxon>Sphagnophytina</taxon>
        <taxon>Sphagnopsida</taxon>
        <taxon>Sphagnales</taxon>
        <taxon>Sphagnaceae</taxon>
        <taxon>Sphagnum</taxon>
    </lineage>
</organism>
<dbReference type="InterPro" id="IPR013126">
    <property type="entry name" value="Hsp_70_fam"/>
</dbReference>
<keyword evidence="2" id="KW-0067">ATP-binding</keyword>
<accession>A0ABP0VED0</accession>
<sequence>MNRVLFEKLSEPLFNRLSELFSRTLVTATDKFNTELAEKFGDFRIDACEIVGGTSRVPAIKRLVKSIFGVKPTTTLNADEAVARGCALQCAMLSPTFKVARQMQIIDYAPFQIDFRYWHQSSYGQEPESKSVRSLFSRGHALPFTKQISINCQSLPIIAAFDYVNDSNQIVPIGEYKIYSTQNIQINKNQLKLKVRLDNNGIVVIYSASVTIEASSPKKNSNNSENQVEDIEMNNEQNSSQTMETEEPQPSTEPNENSNNTEAADHKDPKEGKKPKKPKATSVELQIEPLWIRGKLLDSDLQKYKEIELNLILADKNCKEKMDAKNALEEYIYEWRDKLEAGGYDPFVENNEKQSFLIQLQTEEQWLYDQEDSGVVHSKSVYEEKLNKMRDSFSAAILKRKREFETRPSLLEQLGQRLQQSRKMIETAEEVERDSIKKLETETELKQKWFDESCGVFQSTPTTCNPSITCDQIKQQTDSLDSIIRQIVNDRNRRNEEKRRQAEAAKQPPPQQNAEPQQQQQQHNNDKVYQNSESPHMEVDDEIHPTI</sequence>
<keyword evidence="5" id="KW-1185">Reference proteome</keyword>
<dbReference type="Gene3D" id="2.60.34.10">
    <property type="entry name" value="Substrate Binding Domain Of DNAk, Chain A, domain 1"/>
    <property type="match status" value="1"/>
</dbReference>
<reference evidence="4" key="1">
    <citation type="submission" date="2024-02" db="EMBL/GenBank/DDBJ databases">
        <authorList>
            <consortium name="ELIXIR-Norway"/>
            <consortium name="Elixir Norway"/>
        </authorList>
    </citation>
    <scope>NUCLEOTIDE SEQUENCE</scope>
</reference>
<evidence type="ECO:0000313" key="5">
    <source>
        <dbReference type="Proteomes" id="UP001497444"/>
    </source>
</evidence>
<keyword evidence="1" id="KW-0547">Nucleotide-binding</keyword>
<feature type="compositionally biased region" description="Low complexity" evidence="3">
    <location>
        <begin position="248"/>
        <end position="262"/>
    </location>
</feature>
<feature type="compositionally biased region" description="Basic and acidic residues" evidence="3">
    <location>
        <begin position="263"/>
        <end position="272"/>
    </location>
</feature>
<feature type="compositionally biased region" description="Polar residues" evidence="3">
    <location>
        <begin position="234"/>
        <end position="243"/>
    </location>
</feature>
<evidence type="ECO:0000256" key="3">
    <source>
        <dbReference type="SAM" id="MobiDB-lite"/>
    </source>
</evidence>
<dbReference type="PRINTS" id="PR00301">
    <property type="entry name" value="HEATSHOCK70"/>
</dbReference>
<feature type="compositionally biased region" description="Basic and acidic residues" evidence="3">
    <location>
        <begin position="535"/>
        <end position="547"/>
    </location>
</feature>
<dbReference type="SUPFAM" id="SSF100934">
    <property type="entry name" value="Heat shock protein 70kD (HSP70), C-terminal subdomain"/>
    <property type="match status" value="1"/>
</dbReference>
<comment type="caution">
    <text evidence="4">The sequence shown here is derived from an EMBL/GenBank/DDBJ whole genome shotgun (WGS) entry which is preliminary data.</text>
</comment>
<dbReference type="PANTHER" id="PTHR45639:SF4">
    <property type="entry name" value="HSC70CB, ISOFORM G"/>
    <property type="match status" value="1"/>
</dbReference>
<dbReference type="Gene3D" id="3.90.640.10">
    <property type="entry name" value="Actin, Chain A, domain 4"/>
    <property type="match status" value="1"/>
</dbReference>
<evidence type="ECO:0000256" key="2">
    <source>
        <dbReference type="ARBA" id="ARBA00022840"/>
    </source>
</evidence>
<protein>
    <submittedName>
        <fullName evidence="4">Uncharacterized protein</fullName>
    </submittedName>
</protein>
<evidence type="ECO:0000256" key="1">
    <source>
        <dbReference type="ARBA" id="ARBA00022741"/>
    </source>
</evidence>
<dbReference type="Pfam" id="PF00012">
    <property type="entry name" value="HSP70"/>
    <property type="match status" value="1"/>
</dbReference>
<name>A0ABP0VED0_9BRYO</name>
<dbReference type="InterPro" id="IPR029047">
    <property type="entry name" value="HSP70_peptide-bd_sf"/>
</dbReference>
<feature type="compositionally biased region" description="Low complexity" evidence="3">
    <location>
        <begin position="512"/>
        <end position="522"/>
    </location>
</feature>
<dbReference type="InterPro" id="IPR029048">
    <property type="entry name" value="HSP70_C_sf"/>
</dbReference>
<dbReference type="InterPro" id="IPR043129">
    <property type="entry name" value="ATPase_NBD"/>
</dbReference>
<dbReference type="Proteomes" id="UP001497444">
    <property type="component" value="Unassembled WGS sequence"/>
</dbReference>
<feature type="region of interest" description="Disordered" evidence="3">
    <location>
        <begin position="490"/>
        <end position="547"/>
    </location>
</feature>
<dbReference type="EMBL" id="CAXAQS010000703">
    <property type="protein sequence ID" value="CAK9252788.1"/>
    <property type="molecule type" value="Genomic_DNA"/>
</dbReference>
<gene>
    <name evidence="4" type="ORF">CSSPJE1EN1_LOCUS28166</name>
</gene>
<feature type="compositionally biased region" description="Low complexity" evidence="3">
    <location>
        <begin position="215"/>
        <end position="226"/>
    </location>
</feature>
<feature type="compositionally biased region" description="Basic and acidic residues" evidence="3">
    <location>
        <begin position="490"/>
        <end position="503"/>
    </location>
</feature>
<dbReference type="SUPFAM" id="SSF53067">
    <property type="entry name" value="Actin-like ATPase domain"/>
    <property type="match status" value="1"/>
</dbReference>
<dbReference type="Gene3D" id="1.20.1270.10">
    <property type="match status" value="1"/>
</dbReference>
<dbReference type="PANTHER" id="PTHR45639">
    <property type="entry name" value="HSC70CB, ISOFORM G-RELATED"/>
    <property type="match status" value="1"/>
</dbReference>
<evidence type="ECO:0000313" key="4">
    <source>
        <dbReference type="EMBL" id="CAK9252788.1"/>
    </source>
</evidence>